<keyword evidence="3" id="KW-1185">Reference proteome</keyword>
<name>A0ABN1ZZ27_9ACTN</name>
<dbReference type="Pfam" id="PF11716">
    <property type="entry name" value="MDMPI_N"/>
    <property type="match status" value="1"/>
</dbReference>
<evidence type="ECO:0000313" key="2">
    <source>
        <dbReference type="EMBL" id="GAA1507860.1"/>
    </source>
</evidence>
<organism evidence="2 3">
    <name type="scientific">Nocardioides humi</name>
    <dbReference type="NCBI Taxonomy" id="449461"/>
    <lineage>
        <taxon>Bacteria</taxon>
        <taxon>Bacillati</taxon>
        <taxon>Actinomycetota</taxon>
        <taxon>Actinomycetes</taxon>
        <taxon>Propionibacteriales</taxon>
        <taxon>Nocardioidaceae</taxon>
        <taxon>Nocardioides</taxon>
    </lineage>
</organism>
<protein>
    <submittedName>
        <fullName evidence="2">TIGR03086 family metal-binding protein</fullName>
    </submittedName>
</protein>
<dbReference type="InterPro" id="IPR034660">
    <property type="entry name" value="DinB/YfiT-like"/>
</dbReference>
<evidence type="ECO:0000313" key="3">
    <source>
        <dbReference type="Proteomes" id="UP001500842"/>
    </source>
</evidence>
<reference evidence="2 3" key="1">
    <citation type="journal article" date="2019" name="Int. J. Syst. Evol. Microbiol.">
        <title>The Global Catalogue of Microorganisms (GCM) 10K type strain sequencing project: providing services to taxonomists for standard genome sequencing and annotation.</title>
        <authorList>
            <consortium name="The Broad Institute Genomics Platform"/>
            <consortium name="The Broad Institute Genome Sequencing Center for Infectious Disease"/>
            <person name="Wu L."/>
            <person name="Ma J."/>
        </authorList>
    </citation>
    <scope>NUCLEOTIDE SEQUENCE [LARGE SCALE GENOMIC DNA]</scope>
    <source>
        <strain evidence="2 3">JCM 14942</strain>
    </source>
</reference>
<dbReference type="InterPro" id="IPR024344">
    <property type="entry name" value="MDMPI_metal-binding"/>
</dbReference>
<evidence type="ECO:0000259" key="1">
    <source>
        <dbReference type="Pfam" id="PF11716"/>
    </source>
</evidence>
<gene>
    <name evidence="2" type="ORF">GCM10009788_09910</name>
</gene>
<dbReference type="EMBL" id="BAAAOR010000007">
    <property type="protein sequence ID" value="GAA1507860.1"/>
    <property type="molecule type" value="Genomic_DNA"/>
</dbReference>
<dbReference type="Gene3D" id="1.20.120.450">
    <property type="entry name" value="dinb family like domain"/>
    <property type="match status" value="1"/>
</dbReference>
<dbReference type="RefSeq" id="WP_141004956.1">
    <property type="nucleotide sequence ID" value="NZ_BAAAOR010000007.1"/>
</dbReference>
<sequence>MAADDAALSALARGLDQLARLLAEIAPDQLDRPTPCEDWTLTDLVDHVVEGPTRAAKMMRGEEVDWSVPAPAAGADPARAFRAGADDLLAAWRDAGEGGSPMSPDWQSAEIAVHTYDLATTIGHPTGDLDAEVAERGLAFMQANLTADNRGGAFLPEQPAPDDADAYQRLAAFAGRTVPSGGGR</sequence>
<dbReference type="NCBIfam" id="TIGR03083">
    <property type="entry name" value="maleylpyruvate isomerase family mycothiol-dependent enzyme"/>
    <property type="match status" value="1"/>
</dbReference>
<dbReference type="InterPro" id="IPR017520">
    <property type="entry name" value="CHP03086"/>
</dbReference>
<comment type="caution">
    <text evidence="2">The sequence shown here is derived from an EMBL/GenBank/DDBJ whole genome shotgun (WGS) entry which is preliminary data.</text>
</comment>
<proteinExistence type="predicted"/>
<accession>A0ABN1ZZ27</accession>
<dbReference type="InterPro" id="IPR017517">
    <property type="entry name" value="Maleyloyr_isom"/>
</dbReference>
<dbReference type="NCBIfam" id="TIGR03086">
    <property type="entry name" value="TIGR03086 family metal-binding protein"/>
    <property type="match status" value="1"/>
</dbReference>
<feature type="domain" description="Mycothiol-dependent maleylpyruvate isomerase metal-binding" evidence="1">
    <location>
        <begin position="12"/>
        <end position="119"/>
    </location>
</feature>
<dbReference type="Proteomes" id="UP001500842">
    <property type="component" value="Unassembled WGS sequence"/>
</dbReference>
<dbReference type="SUPFAM" id="SSF109854">
    <property type="entry name" value="DinB/YfiT-like putative metalloenzymes"/>
    <property type="match status" value="1"/>
</dbReference>